<evidence type="ECO:0000313" key="1">
    <source>
        <dbReference type="EMBL" id="KAJ7671796.1"/>
    </source>
</evidence>
<dbReference type="EMBL" id="JARKIE010000172">
    <property type="protein sequence ID" value="KAJ7671796.1"/>
    <property type="molecule type" value="Genomic_DNA"/>
</dbReference>
<evidence type="ECO:0000313" key="2">
    <source>
        <dbReference type="Proteomes" id="UP001221757"/>
    </source>
</evidence>
<keyword evidence="2" id="KW-1185">Reference proteome</keyword>
<organism evidence="1 2">
    <name type="scientific">Mycena rosella</name>
    <name type="common">Pink bonnet</name>
    <name type="synonym">Agaricus rosellus</name>
    <dbReference type="NCBI Taxonomy" id="1033263"/>
    <lineage>
        <taxon>Eukaryota</taxon>
        <taxon>Fungi</taxon>
        <taxon>Dikarya</taxon>
        <taxon>Basidiomycota</taxon>
        <taxon>Agaricomycotina</taxon>
        <taxon>Agaricomycetes</taxon>
        <taxon>Agaricomycetidae</taxon>
        <taxon>Agaricales</taxon>
        <taxon>Marasmiineae</taxon>
        <taxon>Mycenaceae</taxon>
        <taxon>Mycena</taxon>
    </lineage>
</organism>
<reference evidence="1" key="1">
    <citation type="submission" date="2023-03" db="EMBL/GenBank/DDBJ databases">
        <title>Massive genome expansion in bonnet fungi (Mycena s.s.) driven by repeated elements and novel gene families across ecological guilds.</title>
        <authorList>
            <consortium name="Lawrence Berkeley National Laboratory"/>
            <person name="Harder C.B."/>
            <person name="Miyauchi S."/>
            <person name="Viragh M."/>
            <person name="Kuo A."/>
            <person name="Thoen E."/>
            <person name="Andreopoulos B."/>
            <person name="Lu D."/>
            <person name="Skrede I."/>
            <person name="Drula E."/>
            <person name="Henrissat B."/>
            <person name="Morin E."/>
            <person name="Kohler A."/>
            <person name="Barry K."/>
            <person name="LaButti K."/>
            <person name="Morin E."/>
            <person name="Salamov A."/>
            <person name="Lipzen A."/>
            <person name="Mereny Z."/>
            <person name="Hegedus B."/>
            <person name="Baldrian P."/>
            <person name="Stursova M."/>
            <person name="Weitz H."/>
            <person name="Taylor A."/>
            <person name="Grigoriev I.V."/>
            <person name="Nagy L.G."/>
            <person name="Martin F."/>
            <person name="Kauserud H."/>
        </authorList>
    </citation>
    <scope>NUCLEOTIDE SEQUENCE</scope>
    <source>
        <strain evidence="1">CBHHK067</strain>
    </source>
</reference>
<accession>A0AAD7D0Y9</accession>
<dbReference type="Proteomes" id="UP001221757">
    <property type="component" value="Unassembled WGS sequence"/>
</dbReference>
<proteinExistence type="predicted"/>
<dbReference type="AlphaFoldDB" id="A0AAD7D0Y9"/>
<name>A0AAD7D0Y9_MYCRO</name>
<protein>
    <submittedName>
        <fullName evidence="1">Uncharacterized protein</fullName>
    </submittedName>
</protein>
<gene>
    <name evidence="1" type="ORF">B0H17DRAFT_1208978</name>
</gene>
<sequence>MFFVLNAACAAALGASPSHLPSDSIVHISVAALALTRHFRRDYSGFQASPAFLALFPALAPAPTHCQLTAALSPRHAAAFHRLRYLVRPPLAVLWRALPHRPSAHSLAPTQTRASSGYSLLSASPSIFLYPPCPIHLLPSRHQRKYALRQRSIPLPRTPLDVRASFTATSASLFRRRAPSMRTRPTSTHPLPPLAFAGGGIQPFLGAVRVRRAPPTTYPHSVPVFRYRPLTESLSIFS</sequence>
<comment type="caution">
    <text evidence="1">The sequence shown here is derived from an EMBL/GenBank/DDBJ whole genome shotgun (WGS) entry which is preliminary data.</text>
</comment>